<dbReference type="EMBL" id="JABENB010000001">
    <property type="protein sequence ID" value="NNG37903.1"/>
    <property type="molecule type" value="Genomic_DNA"/>
</dbReference>
<dbReference type="PANTHER" id="PTHR20854:SF4">
    <property type="entry name" value="INOSITOL-1-MONOPHOSPHATASE-RELATED"/>
    <property type="match status" value="1"/>
</dbReference>
<sequence length="322" mass="34804">MPRRCPSTSTSISWWSVRGRRPRRTRSSGSRRTETGARARAAAGHSEGVQTDEVLTLLQEVAADVITPRFRSLADGEVMEKNPGDLVTVADREAEIEITRRLRDAYPDALIVGEEAVAADRAILEAAADADHWFTVDPVDGTRNFVHGSPDHAVMVAELRGPQVVRSWIWQPEHELAYVAERGAGAWRGDERLSAAPRDAAAARGRTSRRSLVGARLGDLPPLELTWVSCGIDYPKLAENACEYLLYGNAMPWDHAPGSLLVAEAGGVTTYPSGQLYDPTSVSGPLISAGDPDVSARVRDALPGSDAMRQLHPTAKSSLPVE</sequence>
<name>A0A849ADR3_9MICO</name>
<dbReference type="GO" id="GO:0046872">
    <property type="term" value="F:metal ion binding"/>
    <property type="evidence" value="ECO:0007669"/>
    <property type="project" value="UniProtKB-KW"/>
</dbReference>
<keyword evidence="3 4" id="KW-0460">Magnesium</keyword>
<evidence type="ECO:0000313" key="6">
    <source>
        <dbReference type="EMBL" id="NNG37903.1"/>
    </source>
</evidence>
<feature type="binding site" evidence="4">
    <location>
        <position position="137"/>
    </location>
    <ligand>
        <name>Mg(2+)</name>
        <dbReference type="ChEBI" id="CHEBI:18420"/>
        <label>1</label>
        <note>catalytic</note>
    </ligand>
</feature>
<organism evidence="6 7">
    <name type="scientific">Flexivirga aerilata</name>
    <dbReference type="NCBI Taxonomy" id="1656889"/>
    <lineage>
        <taxon>Bacteria</taxon>
        <taxon>Bacillati</taxon>
        <taxon>Actinomycetota</taxon>
        <taxon>Actinomycetes</taxon>
        <taxon>Micrococcales</taxon>
        <taxon>Dermacoccaceae</taxon>
        <taxon>Flexivirga</taxon>
    </lineage>
</organism>
<evidence type="ECO:0000256" key="5">
    <source>
        <dbReference type="SAM" id="MobiDB-lite"/>
    </source>
</evidence>
<dbReference type="InterPro" id="IPR000760">
    <property type="entry name" value="Inositol_monophosphatase-like"/>
</dbReference>
<dbReference type="PRINTS" id="PR00377">
    <property type="entry name" value="IMPHPHTASES"/>
</dbReference>
<proteinExistence type="predicted"/>
<dbReference type="Pfam" id="PF00459">
    <property type="entry name" value="Inositol_P"/>
    <property type="match status" value="1"/>
</dbReference>
<evidence type="ECO:0000313" key="7">
    <source>
        <dbReference type="Proteomes" id="UP000557772"/>
    </source>
</evidence>
<feature type="region of interest" description="Disordered" evidence="5">
    <location>
        <begin position="1"/>
        <end position="47"/>
    </location>
</feature>
<dbReference type="PROSITE" id="PS00629">
    <property type="entry name" value="IMP_1"/>
    <property type="match status" value="1"/>
</dbReference>
<dbReference type="GO" id="GO:0006020">
    <property type="term" value="P:inositol metabolic process"/>
    <property type="evidence" value="ECO:0007669"/>
    <property type="project" value="TreeGrafter"/>
</dbReference>
<dbReference type="PANTHER" id="PTHR20854">
    <property type="entry name" value="INOSITOL MONOPHOSPHATASE"/>
    <property type="match status" value="1"/>
</dbReference>
<protein>
    <submittedName>
        <fullName evidence="6">Inositol monophosphatase</fullName>
    </submittedName>
</protein>
<feature type="binding site" evidence="4">
    <location>
        <position position="114"/>
    </location>
    <ligand>
        <name>Mg(2+)</name>
        <dbReference type="ChEBI" id="CHEBI:18420"/>
        <label>1</label>
        <note>catalytic</note>
    </ligand>
</feature>
<evidence type="ECO:0000256" key="1">
    <source>
        <dbReference type="ARBA" id="ARBA00022723"/>
    </source>
</evidence>
<reference evidence="6 7" key="1">
    <citation type="submission" date="2020-05" db="EMBL/GenBank/DDBJ databases">
        <title>Flexivirga sp. ID2601S isolated from air conditioner.</title>
        <authorList>
            <person name="Kim D.H."/>
        </authorList>
    </citation>
    <scope>NUCLEOTIDE SEQUENCE [LARGE SCALE GENOMIC DNA]</scope>
    <source>
        <strain evidence="6 7">ID2601S</strain>
    </source>
</reference>
<evidence type="ECO:0000256" key="4">
    <source>
        <dbReference type="PIRSR" id="PIRSR600760-2"/>
    </source>
</evidence>
<dbReference type="GO" id="GO:0007165">
    <property type="term" value="P:signal transduction"/>
    <property type="evidence" value="ECO:0007669"/>
    <property type="project" value="TreeGrafter"/>
</dbReference>
<keyword evidence="7" id="KW-1185">Reference proteome</keyword>
<dbReference type="Proteomes" id="UP000557772">
    <property type="component" value="Unassembled WGS sequence"/>
</dbReference>
<gene>
    <name evidence="6" type="ORF">HJ588_01255</name>
</gene>
<comment type="cofactor">
    <cofactor evidence="4">
        <name>Mg(2+)</name>
        <dbReference type="ChEBI" id="CHEBI:18420"/>
    </cofactor>
</comment>
<keyword evidence="1 4" id="KW-0479">Metal-binding</keyword>
<dbReference type="Gene3D" id="3.40.190.80">
    <property type="match status" value="1"/>
</dbReference>
<feature type="compositionally biased region" description="Low complexity" evidence="5">
    <location>
        <begin position="38"/>
        <end position="47"/>
    </location>
</feature>
<dbReference type="AlphaFoldDB" id="A0A849ADR3"/>
<dbReference type="GO" id="GO:0008934">
    <property type="term" value="F:inositol monophosphate 1-phosphatase activity"/>
    <property type="evidence" value="ECO:0007669"/>
    <property type="project" value="TreeGrafter"/>
</dbReference>
<accession>A0A849ADR3</accession>
<keyword evidence="2" id="KW-0378">Hydrolase</keyword>
<dbReference type="SUPFAM" id="SSF56655">
    <property type="entry name" value="Carbohydrate phosphatase"/>
    <property type="match status" value="1"/>
</dbReference>
<feature type="binding site" evidence="4">
    <location>
        <position position="254"/>
    </location>
    <ligand>
        <name>Mg(2+)</name>
        <dbReference type="ChEBI" id="CHEBI:18420"/>
        <label>1</label>
        <note>catalytic</note>
    </ligand>
</feature>
<feature type="compositionally biased region" description="Polar residues" evidence="5">
    <location>
        <begin position="1"/>
        <end position="14"/>
    </location>
</feature>
<comment type="caution">
    <text evidence="6">The sequence shown here is derived from an EMBL/GenBank/DDBJ whole genome shotgun (WGS) entry which is preliminary data.</text>
</comment>
<dbReference type="InterPro" id="IPR020583">
    <property type="entry name" value="Inositol_monoP_metal-BS"/>
</dbReference>
<feature type="binding site" evidence="4">
    <location>
        <position position="140"/>
    </location>
    <ligand>
        <name>Mg(2+)</name>
        <dbReference type="ChEBI" id="CHEBI:18420"/>
        <label>1</label>
        <note>catalytic</note>
    </ligand>
</feature>
<dbReference type="Gene3D" id="3.30.540.10">
    <property type="entry name" value="Fructose-1,6-Bisphosphatase, subunit A, domain 1"/>
    <property type="match status" value="1"/>
</dbReference>
<evidence type="ECO:0000256" key="2">
    <source>
        <dbReference type="ARBA" id="ARBA00022801"/>
    </source>
</evidence>
<evidence type="ECO:0000256" key="3">
    <source>
        <dbReference type="ARBA" id="ARBA00022842"/>
    </source>
</evidence>